<feature type="transmembrane region" description="Helical" evidence="2">
    <location>
        <begin position="22"/>
        <end position="46"/>
    </location>
</feature>
<comment type="caution">
    <text evidence="4">The sequence shown here is derived from an EMBL/GenBank/DDBJ whole genome shotgun (WGS) entry which is preliminary data.</text>
</comment>
<protein>
    <recommendedName>
        <fullName evidence="3">THD domain-containing protein</fullName>
    </recommendedName>
</protein>
<evidence type="ECO:0000259" key="3">
    <source>
        <dbReference type="Pfam" id="PF00229"/>
    </source>
</evidence>
<keyword evidence="2" id="KW-0472">Membrane</keyword>
<dbReference type="Gene3D" id="2.60.120.40">
    <property type="match status" value="1"/>
</dbReference>
<dbReference type="EMBL" id="JAROKS010000006">
    <property type="protein sequence ID" value="KAK1803134.1"/>
    <property type="molecule type" value="Genomic_DNA"/>
</dbReference>
<comment type="similarity">
    <text evidence="1">Belongs to the tumor necrosis factor family.</text>
</comment>
<keyword evidence="2" id="KW-1133">Transmembrane helix</keyword>
<evidence type="ECO:0000313" key="4">
    <source>
        <dbReference type="EMBL" id="KAK1803134.1"/>
    </source>
</evidence>
<dbReference type="Proteomes" id="UP001239994">
    <property type="component" value="Unassembled WGS sequence"/>
</dbReference>
<feature type="domain" description="THD" evidence="3">
    <location>
        <begin position="89"/>
        <end position="210"/>
    </location>
</feature>
<keyword evidence="2" id="KW-0812">Transmembrane</keyword>
<organism evidence="4 5">
    <name type="scientific">Electrophorus voltai</name>
    <dbReference type="NCBI Taxonomy" id="2609070"/>
    <lineage>
        <taxon>Eukaryota</taxon>
        <taxon>Metazoa</taxon>
        <taxon>Chordata</taxon>
        <taxon>Craniata</taxon>
        <taxon>Vertebrata</taxon>
        <taxon>Euteleostomi</taxon>
        <taxon>Actinopterygii</taxon>
        <taxon>Neopterygii</taxon>
        <taxon>Teleostei</taxon>
        <taxon>Ostariophysi</taxon>
        <taxon>Gymnotiformes</taxon>
        <taxon>Gymnotoidei</taxon>
        <taxon>Gymnotidae</taxon>
        <taxon>Electrophorus</taxon>
    </lineage>
</organism>
<name>A0AAD9E3I6_9TELE</name>
<dbReference type="AlphaFoldDB" id="A0AAD9E3I6"/>
<evidence type="ECO:0000313" key="5">
    <source>
        <dbReference type="Proteomes" id="UP001239994"/>
    </source>
</evidence>
<dbReference type="GO" id="GO:0005164">
    <property type="term" value="F:tumor necrosis factor receptor binding"/>
    <property type="evidence" value="ECO:0007669"/>
    <property type="project" value="InterPro"/>
</dbReference>
<accession>A0AAD9E3I6</accession>
<dbReference type="Pfam" id="PF00229">
    <property type="entry name" value="TNF"/>
    <property type="match status" value="1"/>
</dbReference>
<dbReference type="SUPFAM" id="SSF49842">
    <property type="entry name" value="TNF-like"/>
    <property type="match status" value="1"/>
</dbReference>
<dbReference type="GO" id="GO:0006955">
    <property type="term" value="P:immune response"/>
    <property type="evidence" value="ECO:0007669"/>
    <property type="project" value="InterPro"/>
</dbReference>
<keyword evidence="5" id="KW-1185">Reference proteome</keyword>
<sequence length="215" mass="23923">MSSADVESLEPRARPRSRCLDVCLVGSVTTLFALVLGGAGAALMFVKDLPDVAESQRSHGQMPSGLLSYQMQNFAYMRATSQIVSDVMKWEPVKYGNGTTMGSRYSYNTNQEALTVSQQGSYFLYTQLRFTCVHKCNSTTLTVTFQDQFAVKHLSCTVKLPENFEPVMNKCWTVIPHLKGESRILARVSVQSSMDNWKLDMNSSGFGMFLVDSPL</sequence>
<dbReference type="InterPro" id="IPR006052">
    <property type="entry name" value="TNF_dom"/>
</dbReference>
<proteinExistence type="inferred from homology"/>
<evidence type="ECO:0000256" key="1">
    <source>
        <dbReference type="ARBA" id="ARBA00008670"/>
    </source>
</evidence>
<gene>
    <name evidence="4" type="ORF">P4O66_021675</name>
</gene>
<dbReference type="InterPro" id="IPR008983">
    <property type="entry name" value="Tumour_necrosis_fac-like_dom"/>
</dbReference>
<dbReference type="GO" id="GO:0016020">
    <property type="term" value="C:membrane"/>
    <property type="evidence" value="ECO:0007669"/>
    <property type="project" value="InterPro"/>
</dbReference>
<reference evidence="4" key="1">
    <citation type="submission" date="2023-03" db="EMBL/GenBank/DDBJ databases">
        <title>Electrophorus voltai genome.</title>
        <authorList>
            <person name="Bian C."/>
        </authorList>
    </citation>
    <scope>NUCLEOTIDE SEQUENCE</scope>
    <source>
        <strain evidence="4">CB-2022</strain>
        <tissue evidence="4">Muscle</tissue>
    </source>
</reference>
<evidence type="ECO:0000256" key="2">
    <source>
        <dbReference type="SAM" id="Phobius"/>
    </source>
</evidence>